<gene>
    <name evidence="11" type="ORF">PL9631_100052</name>
</gene>
<dbReference type="PROSITE" id="PS00107">
    <property type="entry name" value="PROTEIN_KINASE_ATP"/>
    <property type="match status" value="1"/>
</dbReference>
<feature type="domain" description="Protein kinase" evidence="10">
    <location>
        <begin position="14"/>
        <end position="276"/>
    </location>
</feature>
<dbReference type="CDD" id="cd16383">
    <property type="entry name" value="GUN4"/>
    <property type="match status" value="1"/>
</dbReference>
<name>A0A7Z9DVM9_9CYAN</name>
<dbReference type="Gene3D" id="1.10.510.10">
    <property type="entry name" value="Transferase(Phosphotransferase) domain 1"/>
    <property type="match status" value="1"/>
</dbReference>
<comment type="catalytic activity">
    <reaction evidence="7">
        <text>L-threonyl-[protein] + ATP = O-phospho-L-threonyl-[protein] + ADP + H(+)</text>
        <dbReference type="Rhea" id="RHEA:46608"/>
        <dbReference type="Rhea" id="RHEA-COMP:11060"/>
        <dbReference type="Rhea" id="RHEA-COMP:11605"/>
        <dbReference type="ChEBI" id="CHEBI:15378"/>
        <dbReference type="ChEBI" id="CHEBI:30013"/>
        <dbReference type="ChEBI" id="CHEBI:30616"/>
        <dbReference type="ChEBI" id="CHEBI:61977"/>
        <dbReference type="ChEBI" id="CHEBI:456216"/>
        <dbReference type="EC" id="2.7.11.1"/>
    </reaction>
</comment>
<comment type="catalytic activity">
    <reaction evidence="8">
        <text>L-seryl-[protein] + ATP = O-phospho-L-seryl-[protein] + ADP + H(+)</text>
        <dbReference type="Rhea" id="RHEA:17989"/>
        <dbReference type="Rhea" id="RHEA-COMP:9863"/>
        <dbReference type="Rhea" id="RHEA-COMP:11604"/>
        <dbReference type="ChEBI" id="CHEBI:15378"/>
        <dbReference type="ChEBI" id="CHEBI:29999"/>
        <dbReference type="ChEBI" id="CHEBI:30616"/>
        <dbReference type="ChEBI" id="CHEBI:83421"/>
        <dbReference type="ChEBI" id="CHEBI:456216"/>
        <dbReference type="EC" id="2.7.11.1"/>
    </reaction>
</comment>
<dbReference type="InterPro" id="IPR000719">
    <property type="entry name" value="Prot_kinase_dom"/>
</dbReference>
<evidence type="ECO:0000256" key="6">
    <source>
        <dbReference type="ARBA" id="ARBA00022840"/>
    </source>
</evidence>
<dbReference type="PANTHER" id="PTHR24363">
    <property type="entry name" value="SERINE/THREONINE PROTEIN KINASE"/>
    <property type="match status" value="1"/>
</dbReference>
<dbReference type="CDD" id="cd14014">
    <property type="entry name" value="STKc_PknB_like"/>
    <property type="match status" value="1"/>
</dbReference>
<evidence type="ECO:0000256" key="5">
    <source>
        <dbReference type="ARBA" id="ARBA00022777"/>
    </source>
</evidence>
<dbReference type="RefSeq" id="WP_083616105.1">
    <property type="nucleotide sequence ID" value="NZ_LR734982.1"/>
</dbReference>
<evidence type="ECO:0000256" key="1">
    <source>
        <dbReference type="ARBA" id="ARBA00012513"/>
    </source>
</evidence>
<dbReference type="InterPro" id="IPR008629">
    <property type="entry name" value="GUN4-like"/>
</dbReference>
<evidence type="ECO:0000256" key="2">
    <source>
        <dbReference type="ARBA" id="ARBA00022527"/>
    </source>
</evidence>
<dbReference type="InterPro" id="IPR011009">
    <property type="entry name" value="Kinase-like_dom_sf"/>
</dbReference>
<accession>A0A7Z9DVM9</accession>
<keyword evidence="12" id="KW-1185">Reference proteome</keyword>
<dbReference type="InterPro" id="IPR017441">
    <property type="entry name" value="Protein_kinase_ATP_BS"/>
</dbReference>
<dbReference type="Pfam" id="PF05419">
    <property type="entry name" value="GUN4"/>
    <property type="match status" value="1"/>
</dbReference>
<evidence type="ECO:0000256" key="7">
    <source>
        <dbReference type="ARBA" id="ARBA00047899"/>
    </source>
</evidence>
<evidence type="ECO:0000256" key="8">
    <source>
        <dbReference type="ARBA" id="ARBA00048679"/>
    </source>
</evidence>
<dbReference type="Pfam" id="PF00069">
    <property type="entry name" value="Pkinase"/>
    <property type="match status" value="1"/>
</dbReference>
<proteinExistence type="predicted"/>
<dbReference type="AlphaFoldDB" id="A0A7Z9DVM9"/>
<evidence type="ECO:0000256" key="3">
    <source>
        <dbReference type="ARBA" id="ARBA00022679"/>
    </source>
</evidence>
<evidence type="ECO:0000256" key="9">
    <source>
        <dbReference type="PROSITE-ProRule" id="PRU10141"/>
    </source>
</evidence>
<evidence type="ECO:0000313" key="12">
    <source>
        <dbReference type="Proteomes" id="UP000182190"/>
    </source>
</evidence>
<organism evidence="11 12">
    <name type="scientific">Planktothrix paucivesiculata PCC 9631</name>
    <dbReference type="NCBI Taxonomy" id="671071"/>
    <lineage>
        <taxon>Bacteria</taxon>
        <taxon>Bacillati</taxon>
        <taxon>Cyanobacteriota</taxon>
        <taxon>Cyanophyceae</taxon>
        <taxon>Oscillatoriophycideae</taxon>
        <taxon>Oscillatoriales</taxon>
        <taxon>Microcoleaceae</taxon>
        <taxon>Planktothrix</taxon>
    </lineage>
</organism>
<dbReference type="SUPFAM" id="SSF140869">
    <property type="entry name" value="GUN4-like"/>
    <property type="match status" value="1"/>
</dbReference>
<comment type="caution">
    <text evidence="11">The sequence shown here is derived from an EMBL/GenBank/DDBJ whole genome shotgun (WGS) entry which is preliminary data.</text>
</comment>
<keyword evidence="6 9" id="KW-0067">ATP-binding</keyword>
<dbReference type="SUPFAM" id="SSF56112">
    <property type="entry name" value="Protein kinase-like (PK-like)"/>
    <property type="match status" value="1"/>
</dbReference>
<dbReference type="EMBL" id="CZCS02000002">
    <property type="protein sequence ID" value="VXD10401.1"/>
    <property type="molecule type" value="Genomic_DNA"/>
</dbReference>
<protein>
    <recommendedName>
        <fullName evidence="1">non-specific serine/threonine protein kinase</fullName>
        <ecNumber evidence="1">2.7.11.1</ecNumber>
    </recommendedName>
</protein>
<reference evidence="11" key="1">
    <citation type="submission" date="2019-10" db="EMBL/GenBank/DDBJ databases">
        <authorList>
            <consortium name="Genoscope - CEA"/>
            <person name="William W."/>
        </authorList>
    </citation>
    <scope>NUCLEOTIDE SEQUENCE [LARGE SCALE GENOMIC DNA]</scope>
    <source>
        <strain evidence="11">BBR_PRJEB10994</strain>
    </source>
</reference>
<dbReference type="PROSITE" id="PS50011">
    <property type="entry name" value="PROTEIN_KINASE_DOM"/>
    <property type="match status" value="1"/>
</dbReference>
<keyword evidence="3" id="KW-0808">Transferase</keyword>
<dbReference type="Gene3D" id="1.10.10.1770">
    <property type="entry name" value="Gun4-like"/>
    <property type="match status" value="1"/>
</dbReference>
<dbReference type="InterPro" id="IPR037215">
    <property type="entry name" value="GUN4-like_sf"/>
</dbReference>
<keyword evidence="4 9" id="KW-0547">Nucleotide-binding</keyword>
<keyword evidence="5 11" id="KW-0418">Kinase</keyword>
<dbReference type="SMART" id="SM00220">
    <property type="entry name" value="S_TKc"/>
    <property type="match status" value="1"/>
</dbReference>
<keyword evidence="2 11" id="KW-0723">Serine/threonine-protein kinase</keyword>
<evidence type="ECO:0000313" key="11">
    <source>
        <dbReference type="EMBL" id="VXD10401.1"/>
    </source>
</evidence>
<sequence>MTWNPGKELNNGKYIIEKQIGRGGFAVTYKALHLKLNDSVVIKTPNDDLIKDVNYSKYTVAFIKEAQILKKLPQNLNIVQVTDLFDEEDEEFSIPCIVMDLVCGESLKDIVKSQKNLSEEVALKYILKIGEALDILHQNGFVHRDVHPGNIIISDKDKPILIDLGLAIEISPQSLDLNNYGHPQFIAPEQKQGNCQPTIDIYALAATLYYLVTGKYAQESPEKRELIKKIKVPKSLNRVISNAVSKAILKGLELNSSDRPQSMQEWLKMLGSDQTFSVIETRSKPIELLSVCGIDYRNLERFLKTKNWYAADWETTEIMCKIMGENNKGKLQVTDVISFPSQDLKTINQLWSSYSDNKFGFTTQKRIYRELGGTSTYDEQVWKEFCQRVGEWKLNYGWFSFSFNKINESPDAPLGHLPILMYLPELWFLESPSRVIPVYRKLALSMLNQSFMGYGYFWATLLSRDDL</sequence>
<dbReference type="PANTHER" id="PTHR24363:SF0">
    <property type="entry name" value="SERINE_THREONINE KINASE LIKE DOMAIN CONTAINING 1"/>
    <property type="match status" value="1"/>
</dbReference>
<dbReference type="GO" id="GO:0005524">
    <property type="term" value="F:ATP binding"/>
    <property type="evidence" value="ECO:0007669"/>
    <property type="project" value="UniProtKB-UniRule"/>
</dbReference>
<dbReference type="OrthoDB" id="581647at2"/>
<dbReference type="GO" id="GO:0004674">
    <property type="term" value="F:protein serine/threonine kinase activity"/>
    <property type="evidence" value="ECO:0007669"/>
    <property type="project" value="UniProtKB-KW"/>
</dbReference>
<dbReference type="EC" id="2.7.11.1" evidence="1"/>
<evidence type="ECO:0000256" key="4">
    <source>
        <dbReference type="ARBA" id="ARBA00022741"/>
    </source>
</evidence>
<feature type="binding site" evidence="9">
    <location>
        <position position="43"/>
    </location>
    <ligand>
        <name>ATP</name>
        <dbReference type="ChEBI" id="CHEBI:30616"/>
    </ligand>
</feature>
<evidence type="ECO:0000259" key="10">
    <source>
        <dbReference type="PROSITE" id="PS50011"/>
    </source>
</evidence>
<dbReference type="Proteomes" id="UP000182190">
    <property type="component" value="Unassembled WGS sequence"/>
</dbReference>